<dbReference type="Pfam" id="PF24681">
    <property type="entry name" value="Kelch_KLHDC2_KLHL20_DRC7"/>
    <property type="match status" value="1"/>
</dbReference>
<keyword evidence="6" id="KW-1185">Reference proteome</keyword>
<dbReference type="Proteomes" id="UP000187209">
    <property type="component" value="Unassembled WGS sequence"/>
</dbReference>
<dbReference type="SMART" id="SM01411">
    <property type="entry name" value="Ephrin_rec_like"/>
    <property type="match status" value="1"/>
</dbReference>
<dbReference type="AlphaFoldDB" id="A0A1R2APV9"/>
<gene>
    <name evidence="5" type="ORF">SteCoe_36618</name>
</gene>
<protein>
    <recommendedName>
        <fullName evidence="4">Tyrosine-protein kinase ephrin type A/B receptor-like domain-containing protein</fullName>
    </recommendedName>
</protein>
<name>A0A1R2APV9_9CILI</name>
<dbReference type="PANTHER" id="PTHR46093:SF18">
    <property type="entry name" value="FIBRONECTIN TYPE-III DOMAIN-CONTAINING PROTEIN"/>
    <property type="match status" value="1"/>
</dbReference>
<organism evidence="5 6">
    <name type="scientific">Stentor coeruleus</name>
    <dbReference type="NCBI Taxonomy" id="5963"/>
    <lineage>
        <taxon>Eukaryota</taxon>
        <taxon>Sar</taxon>
        <taxon>Alveolata</taxon>
        <taxon>Ciliophora</taxon>
        <taxon>Postciliodesmatophora</taxon>
        <taxon>Heterotrichea</taxon>
        <taxon>Heterotrichida</taxon>
        <taxon>Stentoridae</taxon>
        <taxon>Stentor</taxon>
    </lineage>
</organism>
<keyword evidence="2" id="KW-0677">Repeat</keyword>
<keyword evidence="3" id="KW-0812">Transmembrane</keyword>
<dbReference type="InterPro" id="IPR015915">
    <property type="entry name" value="Kelch-typ_b-propeller"/>
</dbReference>
<proteinExistence type="predicted"/>
<accession>A0A1R2APV9</accession>
<keyword evidence="1" id="KW-0880">Kelch repeat</keyword>
<dbReference type="OrthoDB" id="292123at2759"/>
<feature type="transmembrane region" description="Helical" evidence="3">
    <location>
        <begin position="793"/>
        <end position="815"/>
    </location>
</feature>
<dbReference type="Gene3D" id="2.120.10.80">
    <property type="entry name" value="Kelch-type beta propeller"/>
    <property type="match status" value="2"/>
</dbReference>
<keyword evidence="3" id="KW-0472">Membrane</keyword>
<dbReference type="SUPFAM" id="SSF117281">
    <property type="entry name" value="Kelch motif"/>
    <property type="match status" value="2"/>
</dbReference>
<evidence type="ECO:0000256" key="3">
    <source>
        <dbReference type="SAM" id="Phobius"/>
    </source>
</evidence>
<sequence>MFYLAFIVLLSSALELLHIPPSKIGPSPRRLSSLAFNDQNRTLYLYGGQNSVFYDDLWSYSLDSENWEILNTFSITPGIFYSGQRHSSSTFFRPRNSELCIYGGKGDKNLFSDLWCYRMATMSWEHRKTANPPGAFYKYACLYFENLSKEYFAVAGINIFTSEYQIFILDLQTWKWNEIYSEYDKLVTRMDFDLSQVFVFVAYDNGTLMFPVLNKNSPSQDIFFYNVADKEIRKAKSYFDGHVASLSNPVGLMFLNRTFIIVFESELVLHCDLSYPNLIWRFSAVPFLIPIQSAVLCYDNYCYTFGGSISTELTNSLSKWTFMDVFNSTSQMLASKYISPSLRFSHSMEILHGELILFGGKDKDKFFNDIWRYNIKKDTWIPLSPEGNPPTPRADFSSYIAGDAYIVWGGEDESGLTNDLFIYNCFSNIWNTISTSSLIIPSKRKSACIYAQMPLIYIFGGIDNTGPCSDLWMFDFTDKSYTKLKDLEAVKNPHCLITNDKFSIINENSITSIHLKTLEKTSSSFSMPKHSIFIPLDTFWVSIGGFLTSQGPYMPILKSYFLENQIILDLKESFYKSAAVYYNKSVYFFGGLALTPTHWQFPYNFPKALFAKLDLSSLCDDYKCNVPCSKGFYKQSHSCGLCPEGTYGENQDNVECELCKPGFFNPYQGGTSHKQCYPCPEGTFSNKPSAKMCKICSPDDFCPVASASPIKNSQSFKPQRVKSEALRFGEAYKVDCLWYFLYALCGLVGFVGACWVFLPKLREKISKIDIFTQHHACEEGNYVKITRNTLGGLVTLLYIWVVFTTTGIIICHFFLKDHESTLSLIPTDLLQGKYPNIDFQIEVKLLNYPGFCIHKIEEFVSKDYEGKCSDDIKIITNGVNKKFDDLKCKIEYRNTCQIVYKCMDCYIGKNTELSFSISENNSYATGIVVNGTFDLDGNGGKSIVVSDIQAGKGKVFIGSEESVFNLLMTPMYYYGETADDIGYKGYYVVQNVTPKSGSQNSVENMSFNFHIGLKILLSKTLNALVTFQKERKSVIIIISIILGVLAGVFNFFALTLSHFEHWRSQKKRQSIQPRNFNRIISQSEALSEMHFHEMFSDSSVRSEDYLNQNK</sequence>
<evidence type="ECO:0000313" key="5">
    <source>
        <dbReference type="EMBL" id="OMJ66509.1"/>
    </source>
</evidence>
<evidence type="ECO:0000313" key="6">
    <source>
        <dbReference type="Proteomes" id="UP000187209"/>
    </source>
</evidence>
<evidence type="ECO:0000259" key="4">
    <source>
        <dbReference type="Pfam" id="PF07699"/>
    </source>
</evidence>
<dbReference type="Gene3D" id="2.10.50.10">
    <property type="entry name" value="Tumor Necrosis Factor Receptor, subunit A, domain 2"/>
    <property type="match status" value="1"/>
</dbReference>
<feature type="domain" description="Tyrosine-protein kinase ephrin type A/B receptor-like" evidence="4">
    <location>
        <begin position="634"/>
        <end position="676"/>
    </location>
</feature>
<dbReference type="InterPro" id="IPR009030">
    <property type="entry name" value="Growth_fac_rcpt_cys_sf"/>
</dbReference>
<dbReference type="PANTHER" id="PTHR46093">
    <property type="entry name" value="ACYL-COA-BINDING DOMAIN-CONTAINING PROTEIN 5"/>
    <property type="match status" value="1"/>
</dbReference>
<evidence type="ECO:0000256" key="2">
    <source>
        <dbReference type="ARBA" id="ARBA00022737"/>
    </source>
</evidence>
<reference evidence="5 6" key="1">
    <citation type="submission" date="2016-11" db="EMBL/GenBank/DDBJ databases">
        <title>The macronuclear genome of Stentor coeruleus: a giant cell with tiny introns.</title>
        <authorList>
            <person name="Slabodnick M."/>
            <person name="Ruby J.G."/>
            <person name="Reiff S.B."/>
            <person name="Swart E.C."/>
            <person name="Gosai S."/>
            <person name="Prabakaran S."/>
            <person name="Witkowska E."/>
            <person name="Larue G.E."/>
            <person name="Fisher S."/>
            <person name="Freeman R.M."/>
            <person name="Gunawardena J."/>
            <person name="Chu W."/>
            <person name="Stover N.A."/>
            <person name="Gregory B.D."/>
            <person name="Nowacki M."/>
            <person name="Derisi J."/>
            <person name="Roy S.W."/>
            <person name="Marshall W.F."/>
            <person name="Sood P."/>
        </authorList>
    </citation>
    <scope>NUCLEOTIDE SEQUENCE [LARGE SCALE GENOMIC DNA]</scope>
    <source>
        <strain evidence="5">WM001</strain>
    </source>
</reference>
<feature type="transmembrane region" description="Helical" evidence="3">
    <location>
        <begin position="1034"/>
        <end position="1059"/>
    </location>
</feature>
<dbReference type="InterPro" id="IPR011641">
    <property type="entry name" value="Tyr-kin_ephrin_A/B_rcpt-like"/>
</dbReference>
<feature type="transmembrane region" description="Helical" evidence="3">
    <location>
        <begin position="737"/>
        <end position="758"/>
    </location>
</feature>
<keyword evidence="3" id="KW-1133">Transmembrane helix</keyword>
<dbReference type="SUPFAM" id="SSF57184">
    <property type="entry name" value="Growth factor receptor domain"/>
    <property type="match status" value="1"/>
</dbReference>
<comment type="caution">
    <text evidence="5">The sequence shown here is derived from an EMBL/GenBank/DDBJ whole genome shotgun (WGS) entry which is preliminary data.</text>
</comment>
<dbReference type="Pfam" id="PF07699">
    <property type="entry name" value="Ephrin_rec_like"/>
    <property type="match status" value="1"/>
</dbReference>
<dbReference type="EMBL" id="MPUH01001700">
    <property type="protein sequence ID" value="OMJ66509.1"/>
    <property type="molecule type" value="Genomic_DNA"/>
</dbReference>
<evidence type="ECO:0000256" key="1">
    <source>
        <dbReference type="ARBA" id="ARBA00022441"/>
    </source>
</evidence>